<dbReference type="Proteomes" id="UP000183090">
    <property type="component" value="Unassembled WGS sequence"/>
</dbReference>
<dbReference type="EMBL" id="FOTB01000003">
    <property type="protein sequence ID" value="SFK73222.1"/>
    <property type="molecule type" value="Genomic_DNA"/>
</dbReference>
<dbReference type="AlphaFoldDB" id="A0AA94HES1"/>
<evidence type="ECO:0000313" key="1">
    <source>
        <dbReference type="EMBL" id="SFK73222.1"/>
    </source>
</evidence>
<reference evidence="1 2" key="1">
    <citation type="submission" date="2016-10" db="EMBL/GenBank/DDBJ databases">
        <authorList>
            <person name="Varghese N."/>
            <person name="Submissions S."/>
        </authorList>
    </citation>
    <scope>NUCLEOTIDE SEQUENCE [LARGE SCALE GENOMIC DNA]</scope>
    <source>
        <strain evidence="1 2">CGMCC 1.6501</strain>
    </source>
</reference>
<proteinExistence type="predicted"/>
<name>A0AA94HES1_9STAP</name>
<dbReference type="RefSeq" id="WP_158462242.1">
    <property type="nucleotide sequence ID" value="NZ_CP011366.1"/>
</dbReference>
<gene>
    <name evidence="1" type="ORF">SAMN05216235_1352</name>
</gene>
<accession>A0AA94HES1</accession>
<organism evidence="1 2">
    <name type="scientific">Salinicoccus halodurans</name>
    <dbReference type="NCBI Taxonomy" id="407035"/>
    <lineage>
        <taxon>Bacteria</taxon>
        <taxon>Bacillati</taxon>
        <taxon>Bacillota</taxon>
        <taxon>Bacilli</taxon>
        <taxon>Bacillales</taxon>
        <taxon>Staphylococcaceae</taxon>
        <taxon>Salinicoccus</taxon>
    </lineage>
</organism>
<comment type="caution">
    <text evidence="1">The sequence shown here is derived from an EMBL/GenBank/DDBJ whole genome shotgun (WGS) entry which is preliminary data.</text>
</comment>
<sequence>MKYIVLLRGGAYGAKINNNRLEGKSKLSLTSRNQNTMEKLFVKAQEMEGDF</sequence>
<protein>
    <submittedName>
        <fullName evidence="1">Uncharacterized protein</fullName>
    </submittedName>
</protein>
<evidence type="ECO:0000313" key="2">
    <source>
        <dbReference type="Proteomes" id="UP000183090"/>
    </source>
</evidence>